<comment type="caution">
    <text evidence="1">The sequence shown here is derived from an EMBL/GenBank/DDBJ whole genome shotgun (WGS) entry which is preliminary data.</text>
</comment>
<evidence type="ECO:0000313" key="2">
    <source>
        <dbReference type="Proteomes" id="UP000220828"/>
    </source>
</evidence>
<protein>
    <submittedName>
        <fullName evidence="1">Uncharacterized protein</fullName>
    </submittedName>
</protein>
<evidence type="ECO:0000313" key="1">
    <source>
        <dbReference type="EMBL" id="PDS25673.1"/>
    </source>
</evidence>
<dbReference type="Proteomes" id="UP000220828">
    <property type="component" value="Unassembled WGS sequence"/>
</dbReference>
<dbReference type="EMBL" id="PCMW01000025">
    <property type="protein sequence ID" value="PDS25673.1"/>
    <property type="molecule type" value="Genomic_DNA"/>
</dbReference>
<sequence>MKTITLNTLNEKLKNAPQSVLERVVGYIDALIEPTASSKPYTLSLAQQQQLDSQLNSDKSTFIDADKLYDDLKSKYEL</sequence>
<gene>
    <name evidence="1" type="ORF">B0A77_04185</name>
</gene>
<dbReference type="RefSeq" id="WP_097553639.1">
    <property type="nucleotide sequence ID" value="NZ_PCMW01000025.1"/>
</dbReference>
<organism evidence="1 2">
    <name type="scientific">Flavobacterium branchiophilum</name>
    <dbReference type="NCBI Taxonomy" id="55197"/>
    <lineage>
        <taxon>Bacteria</taxon>
        <taxon>Pseudomonadati</taxon>
        <taxon>Bacteroidota</taxon>
        <taxon>Flavobacteriia</taxon>
        <taxon>Flavobacteriales</taxon>
        <taxon>Flavobacteriaceae</taxon>
        <taxon>Flavobacterium</taxon>
    </lineage>
</organism>
<name>A0A2H3KDE5_9FLAO</name>
<dbReference type="OrthoDB" id="1372553at2"/>
<proteinExistence type="predicted"/>
<reference evidence="1 2" key="1">
    <citation type="submission" date="2017-09" db="EMBL/GenBank/DDBJ databases">
        <title>Whole genomes of Flavobacteriaceae.</title>
        <authorList>
            <person name="Stine C."/>
            <person name="Li C."/>
            <person name="Tadesse D."/>
        </authorList>
    </citation>
    <scope>NUCLEOTIDE SEQUENCE [LARGE SCALE GENOMIC DNA]</scope>
    <source>
        <strain evidence="1 2">ATCC 35036</strain>
    </source>
</reference>
<accession>A0A2H3KDE5</accession>
<dbReference type="AlphaFoldDB" id="A0A2H3KDE5"/>